<feature type="signal peptide" evidence="1">
    <location>
        <begin position="1"/>
        <end position="21"/>
    </location>
</feature>
<dbReference type="EMBL" id="CP002629">
    <property type="protein sequence ID" value="AEB10611.1"/>
    <property type="molecule type" value="Genomic_DNA"/>
</dbReference>
<organism evidence="2 3">
    <name type="scientific">Desulfobacca acetoxidans (strain ATCC 700848 / DSM 11109 / ASRB2)</name>
    <dbReference type="NCBI Taxonomy" id="880072"/>
    <lineage>
        <taxon>Bacteria</taxon>
        <taxon>Pseudomonadati</taxon>
        <taxon>Thermodesulfobacteriota</taxon>
        <taxon>Desulfobaccia</taxon>
        <taxon>Desulfobaccales</taxon>
        <taxon>Desulfobaccaceae</taxon>
        <taxon>Desulfobacca</taxon>
    </lineage>
</organism>
<dbReference type="KEGG" id="dao:Desac_2809"/>
<dbReference type="STRING" id="880072.Desac_2809"/>
<dbReference type="RefSeq" id="WP_013707720.1">
    <property type="nucleotide sequence ID" value="NC_015388.1"/>
</dbReference>
<dbReference type="PROSITE" id="PS51257">
    <property type="entry name" value="PROKAR_LIPOPROTEIN"/>
    <property type="match status" value="1"/>
</dbReference>
<evidence type="ECO:0000313" key="2">
    <source>
        <dbReference type="EMBL" id="AEB10611.1"/>
    </source>
</evidence>
<protein>
    <recommendedName>
        <fullName evidence="4">DUF4410 domain-containing protein</fullName>
    </recommendedName>
</protein>
<dbReference type="Proteomes" id="UP000000483">
    <property type="component" value="Chromosome"/>
</dbReference>
<dbReference type="AlphaFoldDB" id="F2NIR7"/>
<accession>F2NIR7</accession>
<gene>
    <name evidence="2" type="ordered locus">Desac_2809</name>
</gene>
<keyword evidence="3" id="KW-1185">Reference proteome</keyword>
<name>F2NIR7_DESAR</name>
<evidence type="ECO:0008006" key="4">
    <source>
        <dbReference type="Google" id="ProtNLM"/>
    </source>
</evidence>
<dbReference type="HOGENOM" id="CLU_1319211_0_0_7"/>
<proteinExistence type="predicted"/>
<keyword evidence="1" id="KW-0732">Signal</keyword>
<reference evidence="3" key="2">
    <citation type="submission" date="2011-03" db="EMBL/GenBank/DDBJ databases">
        <title>The complete genome of Desulfobacca acetoxidans DSM 11109.</title>
        <authorList>
            <consortium name="US DOE Joint Genome Institute (JGI-PGF)"/>
            <person name="Lucas S."/>
            <person name="Copeland A."/>
            <person name="Lapidus A."/>
            <person name="Bruce D."/>
            <person name="Goodwin L."/>
            <person name="Pitluck S."/>
            <person name="Peters L."/>
            <person name="Kyrpides N."/>
            <person name="Mavromatis K."/>
            <person name="Ivanova N."/>
            <person name="Ovchinnikova G."/>
            <person name="Teshima H."/>
            <person name="Detter J.C."/>
            <person name="Han C."/>
            <person name="Land M."/>
            <person name="Hauser L."/>
            <person name="Markowitz V."/>
            <person name="Cheng J.-F."/>
            <person name="Hugenholtz P."/>
            <person name="Woyke T."/>
            <person name="Wu D."/>
            <person name="Spring S."/>
            <person name="Schueler E."/>
            <person name="Brambilla E."/>
            <person name="Klenk H.-P."/>
            <person name="Eisen J.A."/>
        </authorList>
    </citation>
    <scope>NUCLEOTIDE SEQUENCE [LARGE SCALE GENOMIC DNA]</scope>
    <source>
        <strain evidence="3">ATCC 700848 / DSM 11109 / ASRB2</strain>
    </source>
</reference>
<evidence type="ECO:0000313" key="3">
    <source>
        <dbReference type="Proteomes" id="UP000000483"/>
    </source>
</evidence>
<feature type="chain" id="PRO_5003287021" description="DUF4410 domain-containing protein" evidence="1">
    <location>
        <begin position="22"/>
        <end position="208"/>
    </location>
</feature>
<sequence length="208" mass="22572">MLTRTAKVLASCLLGMMLLSACTSSWHPSGLSGAPLQSGRFLQKFYRSPDLAPVGAIFQVEPFSVEQVSGFDAEAGGRLFNEELLQAIQANGLTVSGNNPRYILSGQVRRFAIRSPALRFFTGKGRADLRIEGEIRQGQEVVFAFQDEVTIAPAINPRCRPTLEPELIARQAARRFAINLLNEMLLPPTPLEPVIIPSAPQGAPADEG</sequence>
<reference evidence="2 3" key="1">
    <citation type="journal article" date="2011" name="Stand. Genomic Sci.">
        <title>Complete genome sequence of the acetate-degrading sulfate reducer Desulfobacca acetoxidans type strain (ASRB2).</title>
        <authorList>
            <person name="Goker M."/>
            <person name="Teshima H."/>
            <person name="Lapidus A."/>
            <person name="Nolan M."/>
            <person name="Lucas S."/>
            <person name="Hammon N."/>
            <person name="Deshpande S."/>
            <person name="Cheng J.F."/>
            <person name="Tapia R."/>
            <person name="Han C."/>
            <person name="Goodwin L."/>
            <person name="Pitluck S."/>
            <person name="Huntemann M."/>
            <person name="Liolios K."/>
            <person name="Ivanova N."/>
            <person name="Pagani I."/>
            <person name="Mavromatis K."/>
            <person name="Ovchinikova G."/>
            <person name="Pati A."/>
            <person name="Chen A."/>
            <person name="Palaniappan K."/>
            <person name="Land M."/>
            <person name="Hauser L."/>
            <person name="Brambilla E.M."/>
            <person name="Rohde M."/>
            <person name="Spring S."/>
            <person name="Detter J.C."/>
            <person name="Woyke T."/>
            <person name="Bristow J."/>
            <person name="Eisen J.A."/>
            <person name="Markowitz V."/>
            <person name="Hugenholtz P."/>
            <person name="Kyrpides N.C."/>
            <person name="Klenk H.P."/>
        </authorList>
    </citation>
    <scope>NUCLEOTIDE SEQUENCE [LARGE SCALE GENOMIC DNA]</scope>
    <source>
        <strain evidence="3">ATCC 700848 / DSM 11109 / ASRB2</strain>
    </source>
</reference>
<evidence type="ECO:0000256" key="1">
    <source>
        <dbReference type="SAM" id="SignalP"/>
    </source>
</evidence>